<dbReference type="EMBL" id="CM042021">
    <property type="protein sequence ID" value="KAI3817819.1"/>
    <property type="molecule type" value="Genomic_DNA"/>
</dbReference>
<name>A0ACB9JCC6_9ASTR</name>
<sequence>MRDFRLPEGWKLEAKSTARGRGRGRGADAGLPTAGGLEIGSEVNRYKFFIIKYISLYFINACNTRNFNLVTSILKEIMLKYIINL</sequence>
<keyword evidence="2" id="KW-1185">Reference proteome</keyword>
<organism evidence="1 2">
    <name type="scientific">Smallanthus sonchifolius</name>
    <dbReference type="NCBI Taxonomy" id="185202"/>
    <lineage>
        <taxon>Eukaryota</taxon>
        <taxon>Viridiplantae</taxon>
        <taxon>Streptophyta</taxon>
        <taxon>Embryophyta</taxon>
        <taxon>Tracheophyta</taxon>
        <taxon>Spermatophyta</taxon>
        <taxon>Magnoliopsida</taxon>
        <taxon>eudicotyledons</taxon>
        <taxon>Gunneridae</taxon>
        <taxon>Pentapetalae</taxon>
        <taxon>asterids</taxon>
        <taxon>campanulids</taxon>
        <taxon>Asterales</taxon>
        <taxon>Asteraceae</taxon>
        <taxon>Asteroideae</taxon>
        <taxon>Heliantheae alliance</taxon>
        <taxon>Millerieae</taxon>
        <taxon>Smallanthus</taxon>
    </lineage>
</organism>
<evidence type="ECO:0000313" key="2">
    <source>
        <dbReference type="Proteomes" id="UP001056120"/>
    </source>
</evidence>
<protein>
    <submittedName>
        <fullName evidence="1">Uncharacterized protein</fullName>
    </submittedName>
</protein>
<accession>A0ACB9JCC6</accession>
<gene>
    <name evidence="1" type="ORF">L1987_11617</name>
</gene>
<dbReference type="Proteomes" id="UP001056120">
    <property type="component" value="Linkage Group LG04"/>
</dbReference>
<reference evidence="1 2" key="2">
    <citation type="journal article" date="2022" name="Mol. Ecol. Resour.">
        <title>The genomes of chicory, endive, great burdock and yacon provide insights into Asteraceae paleo-polyploidization history and plant inulin production.</title>
        <authorList>
            <person name="Fan W."/>
            <person name="Wang S."/>
            <person name="Wang H."/>
            <person name="Wang A."/>
            <person name="Jiang F."/>
            <person name="Liu H."/>
            <person name="Zhao H."/>
            <person name="Xu D."/>
            <person name="Zhang Y."/>
        </authorList>
    </citation>
    <scope>NUCLEOTIDE SEQUENCE [LARGE SCALE GENOMIC DNA]</scope>
    <source>
        <strain evidence="2">cv. Yunnan</strain>
        <tissue evidence="1">Leaves</tissue>
    </source>
</reference>
<comment type="caution">
    <text evidence="1">The sequence shown here is derived from an EMBL/GenBank/DDBJ whole genome shotgun (WGS) entry which is preliminary data.</text>
</comment>
<reference evidence="2" key="1">
    <citation type="journal article" date="2022" name="Mol. Ecol. Resour.">
        <title>The genomes of chicory, endive, great burdock and yacon provide insights into Asteraceae palaeo-polyploidization history and plant inulin production.</title>
        <authorList>
            <person name="Fan W."/>
            <person name="Wang S."/>
            <person name="Wang H."/>
            <person name="Wang A."/>
            <person name="Jiang F."/>
            <person name="Liu H."/>
            <person name="Zhao H."/>
            <person name="Xu D."/>
            <person name="Zhang Y."/>
        </authorList>
    </citation>
    <scope>NUCLEOTIDE SEQUENCE [LARGE SCALE GENOMIC DNA]</scope>
    <source>
        <strain evidence="2">cv. Yunnan</strain>
    </source>
</reference>
<proteinExistence type="predicted"/>
<evidence type="ECO:0000313" key="1">
    <source>
        <dbReference type="EMBL" id="KAI3817819.1"/>
    </source>
</evidence>